<evidence type="ECO:0000259" key="1">
    <source>
        <dbReference type="Pfam" id="PF04545"/>
    </source>
</evidence>
<dbReference type="Pfam" id="PF04545">
    <property type="entry name" value="Sigma70_r4"/>
    <property type="match status" value="1"/>
</dbReference>
<dbReference type="Proteomes" id="UP000221331">
    <property type="component" value="Segment"/>
</dbReference>
<feature type="domain" description="RNA polymerase sigma-70 region 4" evidence="1">
    <location>
        <begin position="90"/>
        <end position="129"/>
    </location>
</feature>
<sequence length="141" mass="16675">MIELIEMYRTNKLEIESLKLRKDICNDEIENWGAVSVNDKARLGKKHDFLSRIKQTDNVVDEINVINERLQTLKTRQKKILDVIDKFEGLEHKILKLRFIEGYKLADIAESLGYSEQYIKNKHSELMKRIEFKTSHKSKVL</sequence>
<dbReference type="SUPFAM" id="SSF88659">
    <property type="entry name" value="Sigma3 and sigma4 domains of RNA polymerase sigma factors"/>
    <property type="match status" value="1"/>
</dbReference>
<gene>
    <name evidence="2" type="ORF">SpT5_051</name>
</gene>
<dbReference type="Gene3D" id="1.20.140.160">
    <property type="match status" value="1"/>
</dbReference>
<name>A0A1J0MF55_9CAUD</name>
<dbReference type="GO" id="GO:0006352">
    <property type="term" value="P:DNA-templated transcription initiation"/>
    <property type="evidence" value="ECO:0007669"/>
    <property type="project" value="InterPro"/>
</dbReference>
<accession>A0A1J0MF55</accession>
<dbReference type="EMBL" id="KX827368">
    <property type="protein sequence ID" value="APD19799.1"/>
    <property type="molecule type" value="Genomic_DNA"/>
</dbReference>
<dbReference type="InterPro" id="IPR013324">
    <property type="entry name" value="RNA_pol_sigma_r3/r4-like"/>
</dbReference>
<organism evidence="2 3">
    <name type="scientific">Staphylococcus phage SpT5</name>
    <dbReference type="NCBI Taxonomy" id="1913448"/>
    <lineage>
        <taxon>Viruses</taxon>
        <taxon>Duplodnaviria</taxon>
        <taxon>Heunggongvirae</taxon>
        <taxon>Uroviricota</taxon>
        <taxon>Caudoviricetes</taxon>
        <taxon>Coventryvirus</taxon>
        <taxon>Coventryvirus SN8</taxon>
    </lineage>
</organism>
<evidence type="ECO:0000313" key="2">
    <source>
        <dbReference type="EMBL" id="APD19799.1"/>
    </source>
</evidence>
<reference evidence="2 3" key="1">
    <citation type="submission" date="2016-09" db="EMBL/GenBank/DDBJ databases">
        <title>Whole-genome sequencing of Staphylococcus pseudintermedius phages.</title>
        <authorList>
            <person name="Breteau M."/>
            <person name="Kot W."/>
            <person name="Vogensen F.K."/>
            <person name="Moodley A."/>
            <person name="Wellington E.M.H."/>
            <person name="Hodgson D.A."/>
        </authorList>
    </citation>
    <scope>NUCLEOTIDE SEQUENCE [LARGE SCALE GENOMIC DNA]</scope>
</reference>
<evidence type="ECO:0000313" key="3">
    <source>
        <dbReference type="Proteomes" id="UP000221331"/>
    </source>
</evidence>
<dbReference type="GO" id="GO:0003700">
    <property type="term" value="F:DNA-binding transcription factor activity"/>
    <property type="evidence" value="ECO:0007669"/>
    <property type="project" value="InterPro"/>
</dbReference>
<protein>
    <submittedName>
        <fullName evidence="2">Sigma 70 factor</fullName>
    </submittedName>
</protein>
<dbReference type="InterPro" id="IPR007630">
    <property type="entry name" value="RNA_pol_sigma70_r4"/>
</dbReference>
<proteinExistence type="predicted"/>